<evidence type="ECO:0000259" key="5">
    <source>
        <dbReference type="PROSITE" id="PS51471"/>
    </source>
</evidence>
<evidence type="ECO:0000256" key="4">
    <source>
        <dbReference type="RuleBase" id="RU003682"/>
    </source>
</evidence>
<dbReference type="GO" id="GO:0016491">
    <property type="term" value="F:oxidoreductase activity"/>
    <property type="evidence" value="ECO:0007669"/>
    <property type="project" value="UniProtKB-KW"/>
</dbReference>
<dbReference type="OrthoDB" id="288590at2759"/>
<comment type="caution">
    <text evidence="6">The sequence shown here is derived from an EMBL/GenBank/DDBJ whole genome shotgun (WGS) entry which is preliminary data.</text>
</comment>
<keyword evidence="4" id="KW-0560">Oxidoreductase</keyword>
<dbReference type="InterPro" id="IPR026992">
    <property type="entry name" value="DIOX_N"/>
</dbReference>
<dbReference type="SUPFAM" id="SSF51197">
    <property type="entry name" value="Clavaminate synthase-like"/>
    <property type="match status" value="1"/>
</dbReference>
<accession>A0A835DA56</accession>
<dbReference type="InterPro" id="IPR027443">
    <property type="entry name" value="IPNS-like_sf"/>
</dbReference>
<evidence type="ECO:0000256" key="3">
    <source>
        <dbReference type="ARBA" id="ARBA00023004"/>
    </source>
</evidence>
<dbReference type="Gene3D" id="2.60.120.330">
    <property type="entry name" value="B-lactam Antibiotic, Isopenicillin N Synthase, Chain"/>
    <property type="match status" value="1"/>
</dbReference>
<reference evidence="6 7" key="1">
    <citation type="submission" date="2020-04" db="EMBL/GenBank/DDBJ databases">
        <title>Plant Genome Project.</title>
        <authorList>
            <person name="Zhang R.-G."/>
        </authorList>
    </citation>
    <scope>NUCLEOTIDE SEQUENCE [LARGE SCALE GENOMIC DNA]</scope>
    <source>
        <strain evidence="6">YNK0</strain>
        <tissue evidence="6">Leaf</tissue>
    </source>
</reference>
<feature type="domain" description="Fe2OG dioxygenase" evidence="5">
    <location>
        <begin position="188"/>
        <end position="290"/>
    </location>
</feature>
<dbReference type="AlphaFoldDB" id="A0A835DA56"/>
<sequence>MEFPVISMKLLEEESPGHDEMARLAQACQEWGCFQLIDHGVPTETMDSIAESLKAFFKLPLEEKVKETGNEEGVRKPVYDNKGVSLLSTHKMGYNKNGVAVFRLHGQCDEPPEEPKPEGWVQQIILPCSPVVGSPEINWPTKPDGLQENIENYVKETQRVGEKILRCLAVNVGLKPDAFVDAFGGRDLATMMMIMNCMPAVPLGAAALTAPRHRDITGLSVLLVVDGCQGFQVFKDGQWWSVPWMNRHTLVVNSGDLMQVISNGRYKSVVHRAVNWGDTMRISVNSIYNPNKFAKIGPVAELIDEDHPRLYGEGRHADFLEAVRTKPITCFQYFSSLNC</sequence>
<evidence type="ECO:0000256" key="2">
    <source>
        <dbReference type="ARBA" id="ARBA00022723"/>
    </source>
</evidence>
<comment type="similarity">
    <text evidence="1 4">Belongs to the iron/ascorbate-dependent oxidoreductase family.</text>
</comment>
<dbReference type="InterPro" id="IPR050295">
    <property type="entry name" value="Plant_2OG-oxidoreductases"/>
</dbReference>
<organism evidence="6 7">
    <name type="scientific">Tetracentron sinense</name>
    <name type="common">Spur-leaf</name>
    <dbReference type="NCBI Taxonomy" id="13715"/>
    <lineage>
        <taxon>Eukaryota</taxon>
        <taxon>Viridiplantae</taxon>
        <taxon>Streptophyta</taxon>
        <taxon>Embryophyta</taxon>
        <taxon>Tracheophyta</taxon>
        <taxon>Spermatophyta</taxon>
        <taxon>Magnoliopsida</taxon>
        <taxon>Trochodendrales</taxon>
        <taxon>Trochodendraceae</taxon>
        <taxon>Tetracentron</taxon>
    </lineage>
</organism>
<dbReference type="Pfam" id="PF14226">
    <property type="entry name" value="DIOX_N"/>
    <property type="match status" value="1"/>
</dbReference>
<keyword evidence="2 4" id="KW-0479">Metal-binding</keyword>
<dbReference type="OMA" id="RIIAPSN"/>
<evidence type="ECO:0000256" key="1">
    <source>
        <dbReference type="ARBA" id="ARBA00008056"/>
    </source>
</evidence>
<keyword evidence="3 4" id="KW-0408">Iron</keyword>
<proteinExistence type="inferred from homology"/>
<dbReference type="Proteomes" id="UP000655225">
    <property type="component" value="Unassembled WGS sequence"/>
</dbReference>
<dbReference type="EMBL" id="JABCRI010000012">
    <property type="protein sequence ID" value="KAF8396088.1"/>
    <property type="molecule type" value="Genomic_DNA"/>
</dbReference>
<gene>
    <name evidence="6" type="ORF">HHK36_017700</name>
</gene>
<protein>
    <recommendedName>
        <fullName evidence="5">Fe2OG dioxygenase domain-containing protein</fullName>
    </recommendedName>
</protein>
<name>A0A835DA56_TETSI</name>
<dbReference type="InterPro" id="IPR044861">
    <property type="entry name" value="IPNS-like_FE2OG_OXY"/>
</dbReference>
<evidence type="ECO:0000313" key="7">
    <source>
        <dbReference type="Proteomes" id="UP000655225"/>
    </source>
</evidence>
<dbReference type="GO" id="GO:0046872">
    <property type="term" value="F:metal ion binding"/>
    <property type="evidence" value="ECO:0007669"/>
    <property type="project" value="UniProtKB-KW"/>
</dbReference>
<evidence type="ECO:0000313" key="6">
    <source>
        <dbReference type="EMBL" id="KAF8396088.1"/>
    </source>
</evidence>
<keyword evidence="7" id="KW-1185">Reference proteome</keyword>
<dbReference type="InterPro" id="IPR005123">
    <property type="entry name" value="Oxoglu/Fe-dep_dioxygenase_dom"/>
</dbReference>
<dbReference type="PANTHER" id="PTHR47991">
    <property type="entry name" value="OXOGLUTARATE/IRON-DEPENDENT DIOXYGENASE"/>
    <property type="match status" value="1"/>
</dbReference>
<dbReference type="PROSITE" id="PS51471">
    <property type="entry name" value="FE2OG_OXY"/>
    <property type="match status" value="1"/>
</dbReference>
<dbReference type="Pfam" id="PF03171">
    <property type="entry name" value="2OG-FeII_Oxy"/>
    <property type="match status" value="1"/>
</dbReference>